<dbReference type="AlphaFoldDB" id="B0SWN5"/>
<name>B0SWN5_CAUSK</name>
<reference evidence="1" key="1">
    <citation type="submission" date="2008-01" db="EMBL/GenBank/DDBJ databases">
        <title>Complete sequence of chromosome of Caulobacter sp. K31.</title>
        <authorList>
            <consortium name="US DOE Joint Genome Institute"/>
            <person name="Copeland A."/>
            <person name="Lucas S."/>
            <person name="Lapidus A."/>
            <person name="Barry K."/>
            <person name="Glavina del Rio T."/>
            <person name="Dalin E."/>
            <person name="Tice H."/>
            <person name="Pitluck S."/>
            <person name="Bruce D."/>
            <person name="Goodwin L."/>
            <person name="Thompson L.S."/>
            <person name="Brettin T."/>
            <person name="Detter J.C."/>
            <person name="Han C."/>
            <person name="Schmutz J."/>
            <person name="Larimer F."/>
            <person name="Land M."/>
            <person name="Hauser L."/>
            <person name="Kyrpides N."/>
            <person name="Kim E."/>
            <person name="Stephens C."/>
            <person name="Richardson P."/>
        </authorList>
    </citation>
    <scope>NUCLEOTIDE SEQUENCE [LARGE SCALE GENOMIC DNA]</scope>
    <source>
        <strain evidence="1">K31</strain>
    </source>
</reference>
<sequence length="195" mass="20339">MTIGATNSTSGLAGMIATASPRPEGGFPVRELKRIDASMLKPLSARMTPVATMPSLIDPSSMISAMRDAGVTSDDDPSKLFAEVYKNGEVVARLYNGGSSVTYGKADGIITGADEPYAGGPQLAQWRANKIASAMGGTVKLASTAQTQSQWEITYAADQAKRDQAMAPYRAAMDAFRAQMAALHDGASAQTSLTA</sequence>
<organism evidence="1">
    <name type="scientific">Caulobacter sp. (strain K31)</name>
    <dbReference type="NCBI Taxonomy" id="366602"/>
    <lineage>
        <taxon>Bacteria</taxon>
        <taxon>Pseudomonadati</taxon>
        <taxon>Pseudomonadota</taxon>
        <taxon>Alphaproteobacteria</taxon>
        <taxon>Caulobacterales</taxon>
        <taxon>Caulobacteraceae</taxon>
        <taxon>Caulobacter</taxon>
    </lineage>
</organism>
<dbReference type="eggNOG" id="ENOG5033B4G">
    <property type="taxonomic scope" value="Bacteria"/>
</dbReference>
<proteinExistence type="predicted"/>
<dbReference type="EMBL" id="CP000927">
    <property type="protein sequence ID" value="ABZ71663.1"/>
    <property type="molecule type" value="Genomic_DNA"/>
</dbReference>
<evidence type="ECO:0000313" key="1">
    <source>
        <dbReference type="EMBL" id="ABZ71663.1"/>
    </source>
</evidence>
<gene>
    <name evidence="1" type="ordered locus">Caul_2536</name>
</gene>
<accession>B0SWN5</accession>
<dbReference type="KEGG" id="cak:Caul_2536"/>
<protein>
    <submittedName>
        <fullName evidence="1">Uncharacterized protein</fullName>
    </submittedName>
</protein>
<dbReference type="HOGENOM" id="CLU_1394142_0_0_5"/>
<dbReference type="OrthoDB" id="7188397at2"/>